<name>A0A517T5A5_9PLAN</name>
<keyword evidence="2" id="KW-1185">Reference proteome</keyword>
<dbReference type="OrthoDB" id="217434at2"/>
<dbReference type="RefSeq" id="WP_145259983.1">
    <property type="nucleotide sequence ID" value="NZ_CP036316.1"/>
</dbReference>
<evidence type="ECO:0000313" key="1">
    <source>
        <dbReference type="EMBL" id="QDT63563.1"/>
    </source>
</evidence>
<dbReference type="EMBL" id="CP036316">
    <property type="protein sequence ID" value="QDT63563.1"/>
    <property type="molecule type" value="Genomic_DNA"/>
</dbReference>
<proteinExistence type="predicted"/>
<evidence type="ECO:0000313" key="2">
    <source>
        <dbReference type="Proteomes" id="UP000319976"/>
    </source>
</evidence>
<gene>
    <name evidence="1" type="ORF">V22_07870</name>
</gene>
<dbReference type="AlphaFoldDB" id="A0A517T5A5"/>
<dbReference type="Proteomes" id="UP000319976">
    <property type="component" value="Chromosome"/>
</dbReference>
<protein>
    <submittedName>
        <fullName evidence="1">Uncharacterized protein</fullName>
    </submittedName>
</protein>
<dbReference type="KEGG" id="chya:V22_07870"/>
<sequence length="342" mass="39203">MLKVQAEGLFHRVNVPQQFPELQSNTIYSIPLDLGELLKDQAFTGKPFSTKLKQYFELCRLCDLHAGAAVVFQDSLLEYKDLVDYAKPVFNEDQAKSVGKNIAELEFIMSLYETRSSPFIMQRQAYLGWLLTCHDFLEEHDALIRQHGRQISKNGFPQFVQSSGSISRRNPIHSKEAQFVDDFYKFYLHWHLQGMTAPYMPVPLAPQFPSLAASRNCLGEGNTTASVPSIYAITGSGTFLETLEDALRSGSDNDHLSEWMKIVAHENTAKNRFKAFARRFKIQHYWRVLSFHLADEIYRKSGKIRVCLAEYIGVSEDSIRNDERSIEESLGSDWKKRFVIPS</sequence>
<organism evidence="1 2">
    <name type="scientific">Calycomorphotria hydatis</name>
    <dbReference type="NCBI Taxonomy" id="2528027"/>
    <lineage>
        <taxon>Bacteria</taxon>
        <taxon>Pseudomonadati</taxon>
        <taxon>Planctomycetota</taxon>
        <taxon>Planctomycetia</taxon>
        <taxon>Planctomycetales</taxon>
        <taxon>Planctomycetaceae</taxon>
        <taxon>Calycomorphotria</taxon>
    </lineage>
</organism>
<reference evidence="1 2" key="1">
    <citation type="submission" date="2019-02" db="EMBL/GenBank/DDBJ databases">
        <title>Deep-cultivation of Planctomycetes and their phenomic and genomic characterization uncovers novel biology.</title>
        <authorList>
            <person name="Wiegand S."/>
            <person name="Jogler M."/>
            <person name="Boedeker C."/>
            <person name="Pinto D."/>
            <person name="Vollmers J."/>
            <person name="Rivas-Marin E."/>
            <person name="Kohn T."/>
            <person name="Peeters S.H."/>
            <person name="Heuer A."/>
            <person name="Rast P."/>
            <person name="Oberbeckmann S."/>
            <person name="Bunk B."/>
            <person name="Jeske O."/>
            <person name="Meyerdierks A."/>
            <person name="Storesund J.E."/>
            <person name="Kallscheuer N."/>
            <person name="Luecker S."/>
            <person name="Lage O.M."/>
            <person name="Pohl T."/>
            <person name="Merkel B.J."/>
            <person name="Hornburger P."/>
            <person name="Mueller R.-W."/>
            <person name="Bruemmer F."/>
            <person name="Labrenz M."/>
            <person name="Spormann A.M."/>
            <person name="Op den Camp H."/>
            <person name="Overmann J."/>
            <person name="Amann R."/>
            <person name="Jetten M.S.M."/>
            <person name="Mascher T."/>
            <person name="Medema M.H."/>
            <person name="Devos D.P."/>
            <person name="Kaster A.-K."/>
            <person name="Ovreas L."/>
            <person name="Rohde M."/>
            <person name="Galperin M.Y."/>
            <person name="Jogler C."/>
        </authorList>
    </citation>
    <scope>NUCLEOTIDE SEQUENCE [LARGE SCALE GENOMIC DNA]</scope>
    <source>
        <strain evidence="1 2">V22</strain>
    </source>
</reference>
<accession>A0A517T5A5</accession>